<evidence type="ECO:0000313" key="1">
    <source>
        <dbReference type="EMBL" id="CCK74957.1"/>
    </source>
</evidence>
<dbReference type="Proteomes" id="UP000032749">
    <property type="component" value="Chromosome"/>
</dbReference>
<protein>
    <submittedName>
        <fullName evidence="1">Uncharacterized protein</fullName>
    </submittedName>
</protein>
<organism evidence="1 2">
    <name type="scientific">Oleispira antarctica RB-8</name>
    <dbReference type="NCBI Taxonomy" id="698738"/>
    <lineage>
        <taxon>Bacteria</taxon>
        <taxon>Pseudomonadati</taxon>
        <taxon>Pseudomonadota</taxon>
        <taxon>Gammaproteobacteria</taxon>
        <taxon>Oceanospirillales</taxon>
        <taxon>Oceanospirillaceae</taxon>
        <taxon>Oleispira</taxon>
    </lineage>
</organism>
<gene>
    <name evidence="1" type="ORF">OLEAN_C07810</name>
</gene>
<dbReference type="AlphaFoldDB" id="R4YKL3"/>
<dbReference type="HOGENOM" id="CLU_2789843_0_0_6"/>
<keyword evidence="2" id="KW-1185">Reference proteome</keyword>
<name>R4YKL3_OLEAN</name>
<evidence type="ECO:0000313" key="2">
    <source>
        <dbReference type="Proteomes" id="UP000032749"/>
    </source>
</evidence>
<dbReference type="EMBL" id="FO203512">
    <property type="protein sequence ID" value="CCK74957.1"/>
    <property type="molecule type" value="Genomic_DNA"/>
</dbReference>
<reference evidence="1 2" key="1">
    <citation type="journal article" date="2013" name="Nat. Commun.">
        <title>Genome sequence and functional genomic analysis of the oil-degrading bacterium Oleispira antarctica.</title>
        <authorList>
            <person name="Kube M."/>
            <person name="Chernikova T.N."/>
            <person name="Al-Ramahi Y."/>
            <person name="Beloqui A."/>
            <person name="Lopez-Cortez N."/>
            <person name="Guazzaroni M.E."/>
            <person name="Heipieper H.J."/>
            <person name="Klages S."/>
            <person name="Kotsyurbenko O.R."/>
            <person name="Langer I."/>
            <person name="Nechitaylo T.Y."/>
            <person name="Lunsdorf H."/>
            <person name="Fernandez M."/>
            <person name="Juarez S."/>
            <person name="Ciordia S."/>
            <person name="Singer A."/>
            <person name="Kagan O."/>
            <person name="Egorova O."/>
            <person name="Petit P.A."/>
            <person name="Stogios P."/>
            <person name="Kim Y."/>
            <person name="Tchigvintsev A."/>
            <person name="Flick R."/>
            <person name="Denaro R."/>
            <person name="Genovese M."/>
            <person name="Albar J.P."/>
            <person name="Reva O.N."/>
            <person name="Martinez-Gomariz M."/>
            <person name="Tran H."/>
            <person name="Ferrer M."/>
            <person name="Savchenko A."/>
            <person name="Yakunin A.F."/>
            <person name="Yakimov M.M."/>
            <person name="Golyshina O.V."/>
            <person name="Reinhardt R."/>
            <person name="Golyshin P.N."/>
        </authorList>
    </citation>
    <scope>NUCLEOTIDE SEQUENCE [LARGE SCALE GENOMIC DNA]</scope>
</reference>
<accession>R4YKL3</accession>
<sequence>MTFIHPIGEMLELAAGKSTKHANLIAWYERIGQREAVQRGLLIPEANPPEVQMEIFVNALWDWVSCISKV</sequence>
<proteinExistence type="predicted"/>
<dbReference type="KEGG" id="oai:OLEAN_C07810"/>